<feature type="compositionally biased region" description="Polar residues" evidence="1">
    <location>
        <begin position="40"/>
        <end position="54"/>
    </location>
</feature>
<dbReference type="InterPro" id="IPR040387">
    <property type="entry name" value="RIN4/NOI4"/>
</dbReference>
<evidence type="ECO:0000313" key="3">
    <source>
        <dbReference type="EMBL" id="MPA49416.1"/>
    </source>
</evidence>
<dbReference type="InterPro" id="IPR008700">
    <property type="entry name" value="TypeIII_avirulence_cleave"/>
</dbReference>
<dbReference type="PANTHER" id="PTHR33159:SF74">
    <property type="entry name" value="RPM1-INTERACTING PROTEIN 4-LIKE"/>
    <property type="match status" value="1"/>
</dbReference>
<feature type="region of interest" description="Disordered" evidence="1">
    <location>
        <begin position="1"/>
        <end position="303"/>
    </location>
</feature>
<feature type="domain" description="RIN4 pathogenic type III effector avirulence factor Avr cleavage site" evidence="2">
    <location>
        <begin position="259"/>
        <end position="292"/>
    </location>
</feature>
<gene>
    <name evidence="3" type="ORF">Din_018857</name>
</gene>
<evidence type="ECO:0000256" key="1">
    <source>
        <dbReference type="SAM" id="MobiDB-lite"/>
    </source>
</evidence>
<feature type="compositionally biased region" description="Basic and acidic residues" evidence="1">
    <location>
        <begin position="143"/>
        <end position="163"/>
    </location>
</feature>
<reference evidence="3" key="1">
    <citation type="submission" date="2019-08" db="EMBL/GenBank/DDBJ databases">
        <title>Reference gene set and small RNA set construction with multiple tissues from Davidia involucrata Baill.</title>
        <authorList>
            <person name="Yang H."/>
            <person name="Zhou C."/>
            <person name="Li G."/>
            <person name="Wang J."/>
            <person name="Gao P."/>
            <person name="Wang M."/>
            <person name="Wang R."/>
            <person name="Zhao Y."/>
        </authorList>
    </citation>
    <scope>NUCLEOTIDE SEQUENCE</scope>
    <source>
        <tissue evidence="3">Mixed with DoveR01_LX</tissue>
    </source>
</reference>
<proteinExistence type="predicted"/>
<dbReference type="Pfam" id="PF05627">
    <property type="entry name" value="AvrRpt-cleavage"/>
    <property type="match status" value="2"/>
</dbReference>
<evidence type="ECO:0000259" key="2">
    <source>
        <dbReference type="Pfam" id="PF05627"/>
    </source>
</evidence>
<dbReference type="PANTHER" id="PTHR33159">
    <property type="entry name" value="RPM1-INTERACTING PROTEIN 4 (RIN4) FAMILY PROTEIN"/>
    <property type="match status" value="1"/>
</dbReference>
<organism evidence="3">
    <name type="scientific">Davidia involucrata</name>
    <name type="common">Dove tree</name>
    <dbReference type="NCBI Taxonomy" id="16924"/>
    <lineage>
        <taxon>Eukaryota</taxon>
        <taxon>Viridiplantae</taxon>
        <taxon>Streptophyta</taxon>
        <taxon>Embryophyta</taxon>
        <taxon>Tracheophyta</taxon>
        <taxon>Spermatophyta</taxon>
        <taxon>Magnoliopsida</taxon>
        <taxon>eudicotyledons</taxon>
        <taxon>Gunneridae</taxon>
        <taxon>Pentapetalae</taxon>
        <taxon>asterids</taxon>
        <taxon>Cornales</taxon>
        <taxon>Nyssaceae</taxon>
        <taxon>Davidia</taxon>
    </lineage>
</organism>
<name>A0A5B7A132_DAVIN</name>
<protein>
    <recommendedName>
        <fullName evidence="2">RIN4 pathogenic type III effector avirulence factor Avr cleavage site domain-containing protein</fullName>
    </recommendedName>
</protein>
<feature type="compositionally biased region" description="Basic and acidic residues" evidence="1">
    <location>
        <begin position="65"/>
        <end position="110"/>
    </location>
</feature>
<dbReference type="GO" id="GO:0005886">
    <property type="term" value="C:plasma membrane"/>
    <property type="evidence" value="ECO:0007669"/>
    <property type="project" value="TreeGrafter"/>
</dbReference>
<dbReference type="AlphaFoldDB" id="A0A5B7A132"/>
<feature type="compositionally biased region" description="Basic and acidic residues" evidence="1">
    <location>
        <begin position="195"/>
        <end position="205"/>
    </location>
</feature>
<feature type="domain" description="RIN4 pathogenic type III effector avirulence factor Avr cleavage site" evidence="2">
    <location>
        <begin position="4"/>
        <end position="32"/>
    </location>
</feature>
<dbReference type="EMBL" id="GHES01018857">
    <property type="protein sequence ID" value="MPA49416.1"/>
    <property type="molecule type" value="Transcribed_RNA"/>
</dbReference>
<sequence length="330" mass="36439">MAQRSQVPKFGNWESEENVPYTAYFDSTRKSKSGGKMNPNDCQDNPNMFSNNMSPVRAPPLQQDAELKDKKGPEAVSSKHENCASREDGEFRRLSDSRLHPDTVGHRDAIDSSYQRHGGVRSGSSKSESEAPKGPVVLRPRHERQLSQEDGELRQTDSPLHHDTVHRRATLDSPHHRHGGISTGDNPKRASRKSVGSDRSIEHSPLHPHYQARVGGKGSGVSSPSWERKASEGGHGLSPSTPGRSRLRSVNRGDETPDHSPAVPKFGDWDEGDPASSEGYSHIFNRVREERQSGDGKVPVMATETSYSNGQKQYGNVNSKSCCCFPWGRK</sequence>
<accession>A0A5B7A132</accession>